<feature type="region of interest" description="Disordered" evidence="1">
    <location>
        <begin position="45"/>
        <end position="70"/>
    </location>
</feature>
<gene>
    <name evidence="3" type="ORF">OOU_Y34scaffold00351g2</name>
</gene>
<accession>A0AA97PN75</accession>
<dbReference type="AlphaFoldDB" id="A0AA97PN75"/>
<feature type="signal peptide" evidence="2">
    <location>
        <begin position="1"/>
        <end position="17"/>
    </location>
</feature>
<dbReference type="Proteomes" id="UP000011086">
    <property type="component" value="Unassembled WGS sequence"/>
</dbReference>
<dbReference type="EMBL" id="JH793026">
    <property type="protein sequence ID" value="ELQ40807.1"/>
    <property type="molecule type" value="Genomic_DNA"/>
</dbReference>
<protein>
    <submittedName>
        <fullName evidence="3">Uncharacterized protein</fullName>
    </submittedName>
</protein>
<reference evidence="3" key="1">
    <citation type="journal article" date="2012" name="PLoS Genet.">
        <title>Comparative analysis of the genomes of two field isolates of the rice blast fungus Magnaporthe oryzae.</title>
        <authorList>
            <person name="Xue M."/>
            <person name="Yang J."/>
            <person name="Li Z."/>
            <person name="Hu S."/>
            <person name="Yao N."/>
            <person name="Dean R.A."/>
            <person name="Zhao W."/>
            <person name="Shen M."/>
            <person name="Zhang H."/>
            <person name="Li C."/>
            <person name="Liu L."/>
            <person name="Cao L."/>
            <person name="Xu X."/>
            <person name="Xing Y."/>
            <person name="Hsiang T."/>
            <person name="Zhang Z."/>
            <person name="Xu J.R."/>
            <person name="Peng Y.L."/>
        </authorList>
    </citation>
    <scope>NUCLEOTIDE SEQUENCE</scope>
    <source>
        <strain evidence="3">Y34</strain>
    </source>
</reference>
<sequence length="70" mass="7333">MRFTVLIGSLFAALAIAAPTPIEAEGAVAVDKRCVAGYTCSNIENDKERARTSPRPGSDPFPPSPGTPMD</sequence>
<proteinExistence type="predicted"/>
<keyword evidence="2" id="KW-0732">Signal</keyword>
<feature type="chain" id="PRO_5041635923" evidence="2">
    <location>
        <begin position="18"/>
        <end position="70"/>
    </location>
</feature>
<name>A0AA97PN75_PYRO3</name>
<feature type="compositionally biased region" description="Pro residues" evidence="1">
    <location>
        <begin position="57"/>
        <end position="70"/>
    </location>
</feature>
<organism evidence="3">
    <name type="scientific">Pyricularia oryzae (strain Y34)</name>
    <name type="common">Rice blast fungus</name>
    <name type="synonym">Magnaporthe oryzae</name>
    <dbReference type="NCBI Taxonomy" id="1143189"/>
    <lineage>
        <taxon>Eukaryota</taxon>
        <taxon>Fungi</taxon>
        <taxon>Dikarya</taxon>
        <taxon>Ascomycota</taxon>
        <taxon>Pezizomycotina</taxon>
        <taxon>Sordariomycetes</taxon>
        <taxon>Sordariomycetidae</taxon>
        <taxon>Magnaporthales</taxon>
        <taxon>Pyriculariaceae</taxon>
        <taxon>Pyricularia</taxon>
    </lineage>
</organism>
<evidence type="ECO:0000313" key="3">
    <source>
        <dbReference type="EMBL" id="ELQ40807.1"/>
    </source>
</evidence>
<evidence type="ECO:0000256" key="2">
    <source>
        <dbReference type="SAM" id="SignalP"/>
    </source>
</evidence>
<evidence type="ECO:0000256" key="1">
    <source>
        <dbReference type="SAM" id="MobiDB-lite"/>
    </source>
</evidence>